<dbReference type="eggNOG" id="ENOG502QUAW">
    <property type="taxonomic scope" value="Eukaryota"/>
</dbReference>
<evidence type="ECO:0000313" key="5">
    <source>
        <dbReference type="Proteomes" id="UP000032180"/>
    </source>
</evidence>
<protein>
    <recommendedName>
        <fullName evidence="3">Glabrous enhancer-binding protein-like DBD domain-containing protein</fullName>
    </recommendedName>
</protein>
<feature type="region of interest" description="Disordered" evidence="2">
    <location>
        <begin position="197"/>
        <end position="216"/>
    </location>
</feature>
<feature type="region of interest" description="Disordered" evidence="2">
    <location>
        <begin position="1"/>
        <end position="24"/>
    </location>
</feature>
<proteinExistence type="inferred from homology"/>
<dbReference type="AlphaFoldDB" id="A0A0D9X1X6"/>
<evidence type="ECO:0000256" key="1">
    <source>
        <dbReference type="ARBA" id="ARBA00010820"/>
    </source>
</evidence>
<dbReference type="HOGENOM" id="CLU_057404_0_0_1"/>
<dbReference type="Proteomes" id="UP000032180">
    <property type="component" value="Chromosome 7"/>
</dbReference>
<dbReference type="InterPro" id="IPR007592">
    <property type="entry name" value="GEBP"/>
</dbReference>
<keyword evidence="5" id="KW-1185">Reference proteome</keyword>
<feature type="region of interest" description="Disordered" evidence="2">
    <location>
        <begin position="37"/>
        <end position="60"/>
    </location>
</feature>
<name>A0A0D9X1X6_9ORYZ</name>
<reference evidence="5" key="2">
    <citation type="submission" date="2013-12" db="EMBL/GenBank/DDBJ databases">
        <authorList>
            <person name="Yu Y."/>
            <person name="Lee S."/>
            <person name="de Baynast K."/>
            <person name="Wissotski M."/>
            <person name="Liu L."/>
            <person name="Talag J."/>
            <person name="Goicoechea J."/>
            <person name="Angelova A."/>
            <person name="Jetty R."/>
            <person name="Kudrna D."/>
            <person name="Golser W."/>
            <person name="Rivera L."/>
            <person name="Zhang J."/>
            <person name="Wing R."/>
        </authorList>
    </citation>
    <scope>NUCLEOTIDE SEQUENCE</scope>
</reference>
<comment type="similarity">
    <text evidence="1">Belongs to the GeBP family.</text>
</comment>
<dbReference type="PANTHER" id="PTHR31662:SF101">
    <property type="entry name" value="OS07G0636100 PROTEIN"/>
    <property type="match status" value="1"/>
</dbReference>
<organism evidence="4 5">
    <name type="scientific">Leersia perrieri</name>
    <dbReference type="NCBI Taxonomy" id="77586"/>
    <lineage>
        <taxon>Eukaryota</taxon>
        <taxon>Viridiplantae</taxon>
        <taxon>Streptophyta</taxon>
        <taxon>Embryophyta</taxon>
        <taxon>Tracheophyta</taxon>
        <taxon>Spermatophyta</taxon>
        <taxon>Magnoliopsida</taxon>
        <taxon>Liliopsida</taxon>
        <taxon>Poales</taxon>
        <taxon>Poaceae</taxon>
        <taxon>BOP clade</taxon>
        <taxon>Oryzoideae</taxon>
        <taxon>Oryzeae</taxon>
        <taxon>Oryzinae</taxon>
        <taxon>Leersia</taxon>
    </lineage>
</organism>
<dbReference type="Gramene" id="LPERR07G20450.1">
    <property type="protein sequence ID" value="LPERR07G20450.1"/>
    <property type="gene ID" value="LPERR07G20450"/>
</dbReference>
<reference evidence="4 5" key="1">
    <citation type="submission" date="2012-08" db="EMBL/GenBank/DDBJ databases">
        <title>Oryza genome evolution.</title>
        <authorList>
            <person name="Wing R.A."/>
        </authorList>
    </citation>
    <scope>NUCLEOTIDE SEQUENCE</scope>
</reference>
<feature type="domain" description="Glabrous enhancer-binding protein-like DBD" evidence="3">
    <location>
        <begin position="63"/>
        <end position="160"/>
    </location>
</feature>
<evidence type="ECO:0000256" key="2">
    <source>
        <dbReference type="SAM" id="MobiDB-lite"/>
    </source>
</evidence>
<feature type="compositionally biased region" description="Gly residues" evidence="2">
    <location>
        <begin position="42"/>
        <end position="56"/>
    </location>
</feature>
<dbReference type="PANTHER" id="PTHR31662">
    <property type="entry name" value="BNAANNG10740D PROTEIN-RELATED"/>
    <property type="match status" value="1"/>
</dbReference>
<dbReference type="GO" id="GO:0006355">
    <property type="term" value="P:regulation of DNA-templated transcription"/>
    <property type="evidence" value="ECO:0007669"/>
    <property type="project" value="InterPro"/>
</dbReference>
<sequence>MSFPDADADDESEDGGDFIDPSFPNLTSSSAAAAAVAPAAAGSGGGGVGSSSGGGGGERRPLFQRLWTEEDEIVILRGFAEFTAARGTAFASHQYDTDPFYEDMRGRLQLGFSKSQLVEKLRRLKRKYRNCVSRLRGSGNAFAFRSPHEQAIFEIARNIWRPANKHGRDGDSDDEDAAAPVATAAVAVAPAAVPVVSTSPNGEVKSPTSGRQRRRRRAVADFAATASPATTPVTNMVQPLQPLQVPVSVPVKMDDTLPALSQSQSQSTMPITVTMERSEPLGLPVMAPQSAVLDAEKSFLTPLFKEMVRAVINIGSNPFGVQLPEPPHGLTMEGEKWRKQRILELEVYLKRIELLQDQVKATLEELKSSAPGT</sequence>
<dbReference type="EnsemblPlants" id="LPERR07G20450.1">
    <property type="protein sequence ID" value="LPERR07G20450.1"/>
    <property type="gene ID" value="LPERR07G20450"/>
</dbReference>
<dbReference type="Pfam" id="PF04504">
    <property type="entry name" value="GeBP-like_DBD"/>
    <property type="match status" value="1"/>
</dbReference>
<reference evidence="4" key="3">
    <citation type="submission" date="2015-04" db="UniProtKB">
        <authorList>
            <consortium name="EnsemblPlants"/>
        </authorList>
    </citation>
    <scope>IDENTIFICATION</scope>
</reference>
<evidence type="ECO:0000313" key="4">
    <source>
        <dbReference type="EnsemblPlants" id="LPERR07G20450.1"/>
    </source>
</evidence>
<evidence type="ECO:0000259" key="3">
    <source>
        <dbReference type="Pfam" id="PF04504"/>
    </source>
</evidence>
<feature type="compositionally biased region" description="Acidic residues" evidence="2">
    <location>
        <begin position="1"/>
        <end position="17"/>
    </location>
</feature>
<dbReference type="GO" id="GO:0005634">
    <property type="term" value="C:nucleus"/>
    <property type="evidence" value="ECO:0007669"/>
    <property type="project" value="TreeGrafter"/>
</dbReference>
<dbReference type="InterPro" id="IPR053932">
    <property type="entry name" value="GeBP-like_DBD"/>
</dbReference>
<accession>A0A0D9X1X6</accession>
<dbReference type="STRING" id="77586.A0A0D9X1X6"/>